<evidence type="ECO:0000256" key="2">
    <source>
        <dbReference type="SAM" id="SignalP"/>
    </source>
</evidence>
<protein>
    <recommendedName>
        <fullName evidence="5">Secreted protein</fullName>
    </recommendedName>
</protein>
<dbReference type="EMBL" id="VSRR010001341">
    <property type="protein sequence ID" value="MPC24528.1"/>
    <property type="molecule type" value="Genomic_DNA"/>
</dbReference>
<reference evidence="3 4" key="1">
    <citation type="submission" date="2019-05" db="EMBL/GenBank/DDBJ databases">
        <title>Another draft genome of Portunus trituberculatus and its Hox gene families provides insights of decapod evolution.</title>
        <authorList>
            <person name="Jeong J.-H."/>
            <person name="Song I."/>
            <person name="Kim S."/>
            <person name="Choi T."/>
            <person name="Kim D."/>
            <person name="Ryu S."/>
            <person name="Kim W."/>
        </authorList>
    </citation>
    <scope>NUCLEOTIDE SEQUENCE [LARGE SCALE GENOMIC DNA]</scope>
    <source>
        <tissue evidence="3">Muscle</tissue>
    </source>
</reference>
<keyword evidence="4" id="KW-1185">Reference proteome</keyword>
<evidence type="ECO:0000256" key="1">
    <source>
        <dbReference type="SAM" id="MobiDB-lite"/>
    </source>
</evidence>
<evidence type="ECO:0008006" key="5">
    <source>
        <dbReference type="Google" id="ProtNLM"/>
    </source>
</evidence>
<name>A0A5B7DT00_PORTR</name>
<proteinExistence type="predicted"/>
<comment type="caution">
    <text evidence="3">The sequence shown here is derived from an EMBL/GenBank/DDBJ whole genome shotgun (WGS) entry which is preliminary data.</text>
</comment>
<organism evidence="3 4">
    <name type="scientific">Portunus trituberculatus</name>
    <name type="common">Swimming crab</name>
    <name type="synonym">Neptunus trituberculatus</name>
    <dbReference type="NCBI Taxonomy" id="210409"/>
    <lineage>
        <taxon>Eukaryota</taxon>
        <taxon>Metazoa</taxon>
        <taxon>Ecdysozoa</taxon>
        <taxon>Arthropoda</taxon>
        <taxon>Crustacea</taxon>
        <taxon>Multicrustacea</taxon>
        <taxon>Malacostraca</taxon>
        <taxon>Eumalacostraca</taxon>
        <taxon>Eucarida</taxon>
        <taxon>Decapoda</taxon>
        <taxon>Pleocyemata</taxon>
        <taxon>Brachyura</taxon>
        <taxon>Eubrachyura</taxon>
        <taxon>Portunoidea</taxon>
        <taxon>Portunidae</taxon>
        <taxon>Portuninae</taxon>
        <taxon>Portunus</taxon>
    </lineage>
</organism>
<sequence>MFVHKVSLLLKLASSAKPAVSKQPPHVRHPERGEHSSQYRPLVTRLIGLSRCVGRVSCCGLVKVEGVRGVSFHTRREYYGSVPRIRLRVFVIKKIIRVEKQREVSLLLQEV</sequence>
<keyword evidence="2" id="KW-0732">Signal</keyword>
<feature type="signal peptide" evidence="2">
    <location>
        <begin position="1"/>
        <end position="21"/>
    </location>
</feature>
<dbReference type="AlphaFoldDB" id="A0A5B7DT00"/>
<gene>
    <name evidence="3" type="ORF">E2C01_017611</name>
</gene>
<feature type="compositionally biased region" description="Basic and acidic residues" evidence="1">
    <location>
        <begin position="28"/>
        <end position="37"/>
    </location>
</feature>
<evidence type="ECO:0000313" key="3">
    <source>
        <dbReference type="EMBL" id="MPC24528.1"/>
    </source>
</evidence>
<evidence type="ECO:0000313" key="4">
    <source>
        <dbReference type="Proteomes" id="UP000324222"/>
    </source>
</evidence>
<dbReference type="Proteomes" id="UP000324222">
    <property type="component" value="Unassembled WGS sequence"/>
</dbReference>
<feature type="region of interest" description="Disordered" evidence="1">
    <location>
        <begin position="15"/>
        <end position="37"/>
    </location>
</feature>
<feature type="chain" id="PRO_5023119608" description="Secreted protein" evidence="2">
    <location>
        <begin position="22"/>
        <end position="111"/>
    </location>
</feature>
<accession>A0A5B7DT00</accession>